<dbReference type="Proteomes" id="UP000238322">
    <property type="component" value="Unassembled WGS sequence"/>
</dbReference>
<keyword evidence="2 5" id="KW-0812">Transmembrane</keyword>
<feature type="transmembrane region" description="Helical" evidence="5">
    <location>
        <begin position="399"/>
        <end position="416"/>
    </location>
</feature>
<organism evidence="7 8">
    <name type="scientific">Blastopirellula marina</name>
    <dbReference type="NCBI Taxonomy" id="124"/>
    <lineage>
        <taxon>Bacteria</taxon>
        <taxon>Pseudomonadati</taxon>
        <taxon>Planctomycetota</taxon>
        <taxon>Planctomycetia</taxon>
        <taxon>Pirellulales</taxon>
        <taxon>Pirellulaceae</taxon>
        <taxon>Blastopirellula</taxon>
    </lineage>
</organism>
<evidence type="ECO:0000256" key="5">
    <source>
        <dbReference type="SAM" id="Phobius"/>
    </source>
</evidence>
<name>A0A2S8FKM6_9BACT</name>
<evidence type="ECO:0000313" key="8">
    <source>
        <dbReference type="Proteomes" id="UP000238322"/>
    </source>
</evidence>
<evidence type="ECO:0000256" key="3">
    <source>
        <dbReference type="ARBA" id="ARBA00022989"/>
    </source>
</evidence>
<evidence type="ECO:0000259" key="6">
    <source>
        <dbReference type="Pfam" id="PF04932"/>
    </source>
</evidence>
<dbReference type="Pfam" id="PF04932">
    <property type="entry name" value="Wzy_C"/>
    <property type="match status" value="1"/>
</dbReference>
<keyword evidence="4 5" id="KW-0472">Membrane</keyword>
<dbReference type="InterPro" id="IPR051533">
    <property type="entry name" value="WaaL-like"/>
</dbReference>
<evidence type="ECO:0000313" key="7">
    <source>
        <dbReference type="EMBL" id="PQO32739.1"/>
    </source>
</evidence>
<feature type="transmembrane region" description="Helical" evidence="5">
    <location>
        <begin position="81"/>
        <end position="102"/>
    </location>
</feature>
<proteinExistence type="predicted"/>
<dbReference type="GO" id="GO:0016020">
    <property type="term" value="C:membrane"/>
    <property type="evidence" value="ECO:0007669"/>
    <property type="project" value="UniProtKB-SubCell"/>
</dbReference>
<dbReference type="RefSeq" id="WP_105331751.1">
    <property type="nucleotide sequence ID" value="NZ_PUHY01000012.1"/>
</dbReference>
<feature type="transmembrane region" description="Helical" evidence="5">
    <location>
        <begin position="358"/>
        <end position="379"/>
    </location>
</feature>
<dbReference type="EMBL" id="PUHY01000012">
    <property type="protein sequence ID" value="PQO32739.1"/>
    <property type="molecule type" value="Genomic_DNA"/>
</dbReference>
<accession>A0A2S8FKM6</accession>
<evidence type="ECO:0000256" key="1">
    <source>
        <dbReference type="ARBA" id="ARBA00004141"/>
    </source>
</evidence>
<dbReference type="PANTHER" id="PTHR37422">
    <property type="entry name" value="TEICHURONIC ACID BIOSYNTHESIS PROTEIN TUAE"/>
    <property type="match status" value="1"/>
</dbReference>
<feature type="transmembrane region" description="Helical" evidence="5">
    <location>
        <begin position="114"/>
        <end position="132"/>
    </location>
</feature>
<dbReference type="InterPro" id="IPR007016">
    <property type="entry name" value="O-antigen_ligase-rel_domated"/>
</dbReference>
<dbReference type="AlphaFoldDB" id="A0A2S8FKM6"/>
<feature type="transmembrane region" description="Helical" evidence="5">
    <location>
        <begin position="192"/>
        <end position="213"/>
    </location>
</feature>
<feature type="transmembrane region" description="Helical" evidence="5">
    <location>
        <begin position="44"/>
        <end position="69"/>
    </location>
</feature>
<gene>
    <name evidence="7" type="ORF">C5Y83_21345</name>
</gene>
<feature type="transmembrane region" description="Helical" evidence="5">
    <location>
        <begin position="428"/>
        <end position="446"/>
    </location>
</feature>
<feature type="transmembrane region" description="Helical" evidence="5">
    <location>
        <begin position="220"/>
        <end position="237"/>
    </location>
</feature>
<sequence>MPILIAIFALVGLVWGTILAVRGNLLLACVAQLVVTSVFGVYFLQFDVGGITLSLDRLGIVGLVTAFAIQWKLGKVQIRPWMTLDTMMAVFFGVLFINTFSHDFRNIAPDAVPPVQHLINGYLIPLAIYIVARNIKYDEKQLDWFLIAMTVFGVYLAITGIFEGLGLYSFVFPRYIADPKVGLHFGRARGPMVQSISYGVYLCGCMLAPCLLWHRMNSKFRWLLLGLVPMFVAAIFFTKTRTVWMGGGLCLLAGVFLTMQGKARTVMITGMLACAMLAVVGKSDAIMGLKREGSAEDTKRSVSMRASFTYVSWEMFLDRPILGHGFSQFKTAKLPYLADRDVDLILESIRKYDHHNTFLSVLCDLGLLGFVPFLGMYFLWLRNGWRMARSNSPPWAKDVGTLGVGAVLIAFCQMVGHEITFMPYEQSLIFLVAGMNAALVSDFGLVSNTSNTPSPRSWQPQAALRG</sequence>
<feature type="transmembrane region" description="Helical" evidence="5">
    <location>
        <begin position="144"/>
        <end position="172"/>
    </location>
</feature>
<feature type="domain" description="O-antigen ligase-related" evidence="6">
    <location>
        <begin position="231"/>
        <end position="374"/>
    </location>
</feature>
<evidence type="ECO:0000256" key="4">
    <source>
        <dbReference type="ARBA" id="ARBA00023136"/>
    </source>
</evidence>
<feature type="transmembrane region" description="Helical" evidence="5">
    <location>
        <begin position="243"/>
        <end position="259"/>
    </location>
</feature>
<reference evidence="7 8" key="1">
    <citation type="submission" date="2018-02" db="EMBL/GenBank/DDBJ databases">
        <title>Comparative genomes isolates from brazilian mangrove.</title>
        <authorList>
            <person name="Araujo J.E."/>
            <person name="Taketani R.G."/>
            <person name="Silva M.C.P."/>
            <person name="Loureco M.V."/>
            <person name="Andreote F.D."/>
        </authorList>
    </citation>
    <scope>NUCLEOTIDE SEQUENCE [LARGE SCALE GENOMIC DNA]</scope>
    <source>
        <strain evidence="7 8">Hex-1 MGV</strain>
    </source>
</reference>
<evidence type="ECO:0000256" key="2">
    <source>
        <dbReference type="ARBA" id="ARBA00022692"/>
    </source>
</evidence>
<dbReference type="OrthoDB" id="9806320at2"/>
<protein>
    <recommendedName>
        <fullName evidence="6">O-antigen ligase-related domain-containing protein</fullName>
    </recommendedName>
</protein>
<comment type="caution">
    <text evidence="7">The sequence shown here is derived from an EMBL/GenBank/DDBJ whole genome shotgun (WGS) entry which is preliminary data.</text>
</comment>
<keyword evidence="3 5" id="KW-1133">Transmembrane helix</keyword>
<dbReference type="PANTHER" id="PTHR37422:SF23">
    <property type="entry name" value="TEICHURONIC ACID BIOSYNTHESIS PROTEIN TUAE"/>
    <property type="match status" value="1"/>
</dbReference>
<comment type="subcellular location">
    <subcellularLocation>
        <location evidence="1">Membrane</location>
        <topology evidence="1">Multi-pass membrane protein</topology>
    </subcellularLocation>
</comment>